<accession>A0ABY6N6N4</accession>
<keyword evidence="2" id="KW-1185">Reference proteome</keyword>
<organism evidence="1 2">
    <name type="scientific">Alkalimarinus alittae</name>
    <dbReference type="NCBI Taxonomy" id="2961619"/>
    <lineage>
        <taxon>Bacteria</taxon>
        <taxon>Pseudomonadati</taxon>
        <taxon>Pseudomonadota</taxon>
        <taxon>Gammaproteobacteria</taxon>
        <taxon>Alteromonadales</taxon>
        <taxon>Alteromonadaceae</taxon>
        <taxon>Alkalimarinus</taxon>
    </lineage>
</organism>
<sequence>MFSDYGITSGEELLVVVQFPVATSYRYVVKNELSEYFPGIPDEVESGFIPSLRRISDARVELNINGKITLFLPPEGEGGEDVDWDVYPPGSEAPNVVWEVFDFVVASDGSVTVVPLNNWLPQTEWDSPPPPAL</sequence>
<dbReference type="EMBL" id="CP100390">
    <property type="protein sequence ID" value="UZE97783.1"/>
    <property type="molecule type" value="Genomic_DNA"/>
</dbReference>
<protein>
    <submittedName>
        <fullName evidence="1">Uncharacterized protein</fullName>
    </submittedName>
</protein>
<evidence type="ECO:0000313" key="2">
    <source>
        <dbReference type="Proteomes" id="UP001163739"/>
    </source>
</evidence>
<proteinExistence type="predicted"/>
<evidence type="ECO:0000313" key="1">
    <source>
        <dbReference type="EMBL" id="UZE97783.1"/>
    </source>
</evidence>
<dbReference type="Proteomes" id="UP001163739">
    <property type="component" value="Chromosome"/>
</dbReference>
<reference evidence="1" key="1">
    <citation type="submission" date="2022-06" db="EMBL/GenBank/DDBJ databases">
        <title>Alkalimarinus sp. nov., isolated from gut of a Alitta virens.</title>
        <authorList>
            <person name="Yang A.I."/>
            <person name="Shin N.-R."/>
        </authorList>
    </citation>
    <scope>NUCLEOTIDE SEQUENCE</scope>
    <source>
        <strain evidence="1">A2M4</strain>
    </source>
</reference>
<name>A0ABY6N6N4_9ALTE</name>
<dbReference type="RefSeq" id="WP_265049260.1">
    <property type="nucleotide sequence ID" value="NZ_CP100390.1"/>
</dbReference>
<gene>
    <name evidence="1" type="ORF">NKI27_08635</name>
</gene>